<name>A0A839T0Q9_9PROT</name>
<evidence type="ECO:0000256" key="1">
    <source>
        <dbReference type="SAM" id="SignalP"/>
    </source>
</evidence>
<feature type="chain" id="PRO_5032979516" description="Lipid A deacylase LpxR family protein" evidence="1">
    <location>
        <begin position="26"/>
        <end position="337"/>
    </location>
</feature>
<organism evidence="2 3">
    <name type="scientific">Limibacillus halophilus</name>
    <dbReference type="NCBI Taxonomy" id="1579333"/>
    <lineage>
        <taxon>Bacteria</taxon>
        <taxon>Pseudomonadati</taxon>
        <taxon>Pseudomonadota</taxon>
        <taxon>Alphaproteobacteria</taxon>
        <taxon>Rhodospirillales</taxon>
        <taxon>Rhodovibrionaceae</taxon>
        <taxon>Limibacillus</taxon>
    </lineage>
</organism>
<sequence>MKDCGPFWLLLPVAILLGMIGPAAAQEEPIPPDDRWGLSLVWENDTVADTDRHYTNGVMASLLSPQNETLGLPIELWDVLPGHGEDDKRRVALHVGQSMFTPEDISVEALIPDERPYGGWLHGGISLVSETRNQLRSLTLDLGVVGPYSLGDETQTFVHELVGAGEPKGWGNQIKNEPAILVAYQQKWRFHKALLPDWDIGVDVMPHVTGAAGNVHTFAGGGATLRLGADLPSDFGPLFNRPGEVGATLFRPQRGFSWYLYAGTEGRYVLRNIFLDGNTFRDSHSVDKKPFVADLQMGLALEFQQVRLSYSFVLRSPEFDEQEESDRFGSLNLTFKF</sequence>
<dbReference type="InterPro" id="IPR018707">
    <property type="entry name" value="LpxR"/>
</dbReference>
<dbReference type="Gene3D" id="2.40.128.140">
    <property type="entry name" value="Outer membrane protein"/>
    <property type="match status" value="1"/>
</dbReference>
<evidence type="ECO:0000313" key="2">
    <source>
        <dbReference type="EMBL" id="MBB3066945.1"/>
    </source>
</evidence>
<evidence type="ECO:0008006" key="4">
    <source>
        <dbReference type="Google" id="ProtNLM"/>
    </source>
</evidence>
<keyword evidence="1" id="KW-0732">Signal</keyword>
<accession>A0A839T0Q9</accession>
<dbReference type="InterPro" id="IPR037107">
    <property type="entry name" value="Put_OMP_sf"/>
</dbReference>
<dbReference type="AlphaFoldDB" id="A0A839T0Q9"/>
<keyword evidence="3" id="KW-1185">Reference proteome</keyword>
<dbReference type="Pfam" id="PF09982">
    <property type="entry name" value="LpxR"/>
    <property type="match status" value="1"/>
</dbReference>
<dbReference type="EMBL" id="JACHXA010000012">
    <property type="protein sequence ID" value="MBB3066945.1"/>
    <property type="molecule type" value="Genomic_DNA"/>
</dbReference>
<feature type="signal peptide" evidence="1">
    <location>
        <begin position="1"/>
        <end position="25"/>
    </location>
</feature>
<evidence type="ECO:0000313" key="3">
    <source>
        <dbReference type="Proteomes" id="UP000581135"/>
    </source>
</evidence>
<protein>
    <recommendedName>
        <fullName evidence="4">Lipid A deacylase LpxR family protein</fullName>
    </recommendedName>
</protein>
<dbReference type="RefSeq" id="WP_183417774.1">
    <property type="nucleotide sequence ID" value="NZ_JACHXA010000012.1"/>
</dbReference>
<dbReference type="Proteomes" id="UP000581135">
    <property type="component" value="Unassembled WGS sequence"/>
</dbReference>
<reference evidence="2 3" key="1">
    <citation type="submission" date="2020-08" db="EMBL/GenBank/DDBJ databases">
        <title>Genomic Encyclopedia of Type Strains, Phase III (KMG-III): the genomes of soil and plant-associated and newly described type strains.</title>
        <authorList>
            <person name="Whitman W."/>
        </authorList>
    </citation>
    <scope>NUCLEOTIDE SEQUENCE [LARGE SCALE GENOMIC DNA]</scope>
    <source>
        <strain evidence="2 3">CECT 8803</strain>
    </source>
</reference>
<comment type="caution">
    <text evidence="2">The sequence shown here is derived from an EMBL/GenBank/DDBJ whole genome shotgun (WGS) entry which is preliminary data.</text>
</comment>
<gene>
    <name evidence="2" type="ORF">FHR98_003261</name>
</gene>
<proteinExistence type="predicted"/>